<accession>A0ABU5L977</accession>
<evidence type="ECO:0000313" key="1">
    <source>
        <dbReference type="EMBL" id="MDZ5762430.1"/>
    </source>
</evidence>
<organism evidence="1 2">
    <name type="scientific">Candidatus Cyrtobacter comes</name>
    <dbReference type="NCBI Taxonomy" id="675776"/>
    <lineage>
        <taxon>Bacteria</taxon>
        <taxon>Pseudomonadati</taxon>
        <taxon>Pseudomonadota</taxon>
        <taxon>Alphaproteobacteria</taxon>
        <taxon>Rickettsiales</taxon>
        <taxon>Candidatus Midichloriaceae</taxon>
        <taxon>Candidatus Cyrtobacter</taxon>
    </lineage>
</organism>
<gene>
    <name evidence="1" type="ORF">Cyrtocomes_00813</name>
</gene>
<proteinExistence type="predicted"/>
<name>A0ABU5L977_9RICK</name>
<comment type="caution">
    <text evidence="1">The sequence shown here is derived from an EMBL/GenBank/DDBJ whole genome shotgun (WGS) entry which is preliminary data.</text>
</comment>
<sequence>MCSMMKSVQQQHISAQYMQDDSMKFVCDALSRNAIICKYETDETTCDYSKLCFEYAPNLYICHNGDVDSVSLY</sequence>
<dbReference type="Proteomes" id="UP001293791">
    <property type="component" value="Unassembled WGS sequence"/>
</dbReference>
<dbReference type="EMBL" id="JARGYT010000049">
    <property type="protein sequence ID" value="MDZ5762430.1"/>
    <property type="molecule type" value="Genomic_DNA"/>
</dbReference>
<keyword evidence="2" id="KW-1185">Reference proteome</keyword>
<evidence type="ECO:0000313" key="2">
    <source>
        <dbReference type="Proteomes" id="UP001293791"/>
    </source>
</evidence>
<reference evidence="1 2" key="1">
    <citation type="submission" date="2023-02" db="EMBL/GenBank/DDBJ databases">
        <title>Host association and intracellularity evolved multiple times independently in the Rickettsiales.</title>
        <authorList>
            <person name="Castelli M."/>
            <person name="Nardi T."/>
            <person name="Gammuto L."/>
            <person name="Bellinzona G."/>
            <person name="Sabaneyeva E."/>
            <person name="Potekhin A."/>
            <person name="Serra V."/>
            <person name="Petroni G."/>
            <person name="Sassera D."/>
        </authorList>
    </citation>
    <scope>NUCLEOTIDE SEQUENCE [LARGE SCALE GENOMIC DNA]</scope>
    <source>
        <strain evidence="1 2">BOD18</strain>
    </source>
</reference>
<protein>
    <submittedName>
        <fullName evidence="1">Uncharacterized protein</fullName>
    </submittedName>
</protein>